<evidence type="ECO:0000256" key="3">
    <source>
        <dbReference type="ARBA" id="ARBA00022692"/>
    </source>
</evidence>
<dbReference type="RefSeq" id="WP_156340662.1">
    <property type="nucleotide sequence ID" value="NZ_BAABZP010000001.1"/>
</dbReference>
<sequence length="682" mass="77298">MFFETVRKNSRKNRKENGLLFVSLIVSIAAFYIILSLENQDVMVFLKKMESDAVQKLLLLIPVLYGISLFFLFFLVYFSDRYRMEQRSHEMGIYLMFGMGRRKLFAMLLAEDIWNSILSLAAGIPIAVLLSELISMITAKAAGMGIVGHRFTFSLSAALWTAAGYFAVRLTALLFQSIKTVRKEIIQLLSQSQDKRHRDHRTCFTAIQLAAGFFMLAAAYTRALKVNAWRSPGEMAVIMVLGIGGNFLIFRGIGIVFDMYLKQKDSNKGLAVFTFRQIQETIVLRPDSIAVSSLLMLAAFCCFGYGCAIGVNSGLNNRHVIDYTFEGEPGQIKRELKQLNLDEFTEESFQVKTGPFKGNKSEGTFSGAELYEAVKAQEDSQGREVLLNNLQYFDEPYLISLSGYNRILKLKGDEPLRLKSRQAALYTSREYSNGDIDRTMKSALKIRPAVEMNHERYELSKTYCQENIVTDRSITISYGLVVPDPVFEQLTEGQFHSYWNIKLKDSVVRKKGLMQTMTDINARLDKTSLKYESYLKSMGRQLFYTAAASYTTIYLGVIFLLIANTVLGVQFLMHQQQTKKRYRTILRLGCRCKYLCESARRQIRWFFLLPISAAAFGSLFGIRSMASGFAASDMRGREGILTASAVPVILLVCVIELGYIVAVMKMSDKQILRQTKLKRDDG</sequence>
<evidence type="ECO:0000313" key="7">
    <source>
        <dbReference type="EMBL" id="VYT34014.1"/>
    </source>
</evidence>
<accession>A0A6N2VUM3</accession>
<evidence type="ECO:0000256" key="4">
    <source>
        <dbReference type="ARBA" id="ARBA00022989"/>
    </source>
</evidence>
<keyword evidence="4" id="KW-1133">Transmembrane helix</keyword>
<dbReference type="PANTHER" id="PTHR46795:SF3">
    <property type="entry name" value="ABC TRANSPORTER PERMEASE"/>
    <property type="match status" value="1"/>
</dbReference>
<protein>
    <submittedName>
        <fullName evidence="7">Bacitracin export permease protein BceB</fullName>
    </submittedName>
</protein>
<gene>
    <name evidence="7" type="primary">bceB_1</name>
    <name evidence="7" type="ORF">ACLFYP115_02817</name>
</gene>
<dbReference type="InterPro" id="IPR052536">
    <property type="entry name" value="ABC-4_Integral_Memb_Prot"/>
</dbReference>
<proteinExistence type="predicted"/>
<organism evidence="7">
    <name type="scientific">Anaerostipes caccae</name>
    <dbReference type="NCBI Taxonomy" id="105841"/>
    <lineage>
        <taxon>Bacteria</taxon>
        <taxon>Bacillati</taxon>
        <taxon>Bacillota</taxon>
        <taxon>Clostridia</taxon>
        <taxon>Lachnospirales</taxon>
        <taxon>Lachnospiraceae</taxon>
        <taxon>Anaerostipes</taxon>
    </lineage>
</organism>
<dbReference type="EMBL" id="CACRSQ010000007">
    <property type="protein sequence ID" value="VYT34014.1"/>
    <property type="molecule type" value="Genomic_DNA"/>
</dbReference>
<dbReference type="AlphaFoldDB" id="A0A6N2VUM3"/>
<evidence type="ECO:0000256" key="2">
    <source>
        <dbReference type="ARBA" id="ARBA00022475"/>
    </source>
</evidence>
<evidence type="ECO:0000259" key="6">
    <source>
        <dbReference type="Pfam" id="PF02687"/>
    </source>
</evidence>
<keyword evidence="3" id="KW-0812">Transmembrane</keyword>
<dbReference type="InterPro" id="IPR003838">
    <property type="entry name" value="ABC3_permease_C"/>
</dbReference>
<name>A0A6N2VUM3_9FIRM</name>
<keyword evidence="2" id="KW-1003">Cell membrane</keyword>
<dbReference type="Pfam" id="PF02687">
    <property type="entry name" value="FtsX"/>
    <property type="match status" value="1"/>
</dbReference>
<evidence type="ECO:0000256" key="5">
    <source>
        <dbReference type="ARBA" id="ARBA00023136"/>
    </source>
</evidence>
<reference evidence="7" key="1">
    <citation type="submission" date="2019-11" db="EMBL/GenBank/DDBJ databases">
        <authorList>
            <person name="Feng L."/>
        </authorList>
    </citation>
    <scope>NUCLEOTIDE SEQUENCE</scope>
    <source>
        <strain evidence="7">AcaccaeLFYP115</strain>
    </source>
</reference>
<keyword evidence="5" id="KW-0472">Membrane</keyword>
<evidence type="ECO:0000256" key="1">
    <source>
        <dbReference type="ARBA" id="ARBA00004651"/>
    </source>
</evidence>
<feature type="domain" description="ABC3 transporter permease C-terminal" evidence="6">
    <location>
        <begin position="64"/>
        <end position="184"/>
    </location>
</feature>
<dbReference type="GO" id="GO:0005886">
    <property type="term" value="C:plasma membrane"/>
    <property type="evidence" value="ECO:0007669"/>
    <property type="project" value="UniProtKB-SubCell"/>
</dbReference>
<dbReference type="PANTHER" id="PTHR46795">
    <property type="entry name" value="ABC TRANSPORTER PERMEASE-RELATED-RELATED"/>
    <property type="match status" value="1"/>
</dbReference>
<comment type="subcellular location">
    <subcellularLocation>
        <location evidence="1">Cell membrane</location>
        <topology evidence="1">Multi-pass membrane protein</topology>
    </subcellularLocation>
</comment>